<accession>A0ABX0NWV4</accession>
<keyword evidence="2" id="KW-1185">Reference proteome</keyword>
<protein>
    <submittedName>
        <fullName evidence="1">Uncharacterized protein</fullName>
    </submittedName>
</protein>
<gene>
    <name evidence="1" type="ORF">F2P45_20680</name>
</gene>
<proteinExistence type="predicted"/>
<dbReference type="Proteomes" id="UP000609726">
    <property type="component" value="Unassembled WGS sequence"/>
</dbReference>
<evidence type="ECO:0000313" key="2">
    <source>
        <dbReference type="Proteomes" id="UP000609726"/>
    </source>
</evidence>
<evidence type="ECO:0000313" key="1">
    <source>
        <dbReference type="EMBL" id="NHZ91403.1"/>
    </source>
</evidence>
<name>A0ABX0NWV4_9BURK</name>
<reference evidence="1 2" key="1">
    <citation type="submission" date="2019-10" db="EMBL/GenBank/DDBJ databases">
        <title>Taxonomy of Antarctic Massilia spp.: description of Massilia rubra sp. nov., Massilia aquatica sp. nov., Massilia mucilaginosa sp. nov., Massilia frigida sp. nov. isolated from streams, lakes and regoliths.</title>
        <authorList>
            <person name="Holochova P."/>
            <person name="Sedlacek I."/>
            <person name="Kralova S."/>
            <person name="Maslanova I."/>
            <person name="Busse H.-J."/>
            <person name="Stankova E."/>
            <person name="Vrbovska V."/>
            <person name="Kovarovic V."/>
            <person name="Bartak M."/>
            <person name="Svec P."/>
            <person name="Pantucek R."/>
        </authorList>
    </citation>
    <scope>NUCLEOTIDE SEQUENCE [LARGE SCALE GENOMIC DNA]</scope>
    <source>
        <strain evidence="1 2">CCM 8733</strain>
    </source>
</reference>
<dbReference type="EMBL" id="WHJH01000028">
    <property type="protein sequence ID" value="NHZ91403.1"/>
    <property type="molecule type" value="Genomic_DNA"/>
</dbReference>
<sequence>MAISTKGMRRITVNERVYLWRVFEIYDQGWFDGVQVTVAAMDQTLFLRYGLHQPDDSRTAVVARGRGAPTIRTACPTFQGEALVLTPQAVRDLIEWGLTVAL</sequence>
<comment type="caution">
    <text evidence="1">The sequence shown here is derived from an EMBL/GenBank/DDBJ whole genome shotgun (WGS) entry which is preliminary data.</text>
</comment>
<organism evidence="1 2">
    <name type="scientific">Massilia mucilaginosa</name>
    <dbReference type="NCBI Taxonomy" id="2609282"/>
    <lineage>
        <taxon>Bacteria</taxon>
        <taxon>Pseudomonadati</taxon>
        <taxon>Pseudomonadota</taxon>
        <taxon>Betaproteobacteria</taxon>
        <taxon>Burkholderiales</taxon>
        <taxon>Oxalobacteraceae</taxon>
        <taxon>Telluria group</taxon>
        <taxon>Massilia</taxon>
    </lineage>
</organism>
<dbReference type="RefSeq" id="WP_166879371.1">
    <property type="nucleotide sequence ID" value="NZ_WHJH01000028.1"/>
</dbReference>